<proteinExistence type="predicted"/>
<dbReference type="EMBL" id="JAVREI010000001">
    <property type="protein sequence ID" value="MDT0274638.1"/>
    <property type="molecule type" value="Genomic_DNA"/>
</dbReference>
<comment type="caution">
    <text evidence="1">The sequence shown here is derived from an EMBL/GenBank/DDBJ whole genome shotgun (WGS) entry which is preliminary data.</text>
</comment>
<protein>
    <submittedName>
        <fullName evidence="1">Uncharacterized protein</fullName>
    </submittedName>
</protein>
<dbReference type="Proteomes" id="UP001183222">
    <property type="component" value="Unassembled WGS sequence"/>
</dbReference>
<dbReference type="Gene3D" id="1.10.268.10">
    <property type="entry name" value="Topoisomerase, domain 3"/>
    <property type="match status" value="1"/>
</dbReference>
<gene>
    <name evidence="1" type="ORF">RM425_01860</name>
</gene>
<keyword evidence="2" id="KW-1185">Reference proteome</keyword>
<sequence>MRPEAHRRELPGPLAAIDAALADPVRLVAVLVDAEDDEDAVRRVRDAFDLTDEQAGSVLDLQFRRLHRAGRARVAEELRVRRTEWGPPLPGTLTFSGRRSAVLTVDGQERRFTAGGVESVLSRVSARLLDEVATPGLRPVVVEVSGLPGGPVRFTVTPPGTASFEYDDEVPG</sequence>
<evidence type="ECO:0000313" key="1">
    <source>
        <dbReference type="EMBL" id="MDT0274638.1"/>
    </source>
</evidence>
<name>A0ABU2K383_9ACTN</name>
<dbReference type="InterPro" id="IPR013757">
    <property type="entry name" value="Topo_IIA_A_a_sf"/>
</dbReference>
<organism evidence="1 2">
    <name type="scientific">Blastococcus goldschmidtiae</name>
    <dbReference type="NCBI Taxonomy" id="3075546"/>
    <lineage>
        <taxon>Bacteria</taxon>
        <taxon>Bacillati</taxon>
        <taxon>Actinomycetota</taxon>
        <taxon>Actinomycetes</taxon>
        <taxon>Geodermatophilales</taxon>
        <taxon>Geodermatophilaceae</taxon>
        <taxon>Blastococcus</taxon>
    </lineage>
</organism>
<reference evidence="2" key="1">
    <citation type="submission" date="2023-07" db="EMBL/GenBank/DDBJ databases">
        <title>30 novel species of actinomycetes from the DSMZ collection.</title>
        <authorList>
            <person name="Nouioui I."/>
        </authorList>
    </citation>
    <scope>NUCLEOTIDE SEQUENCE [LARGE SCALE GENOMIC DNA]</scope>
    <source>
        <strain evidence="2">DSM 46792</strain>
    </source>
</reference>
<dbReference type="RefSeq" id="WP_311343481.1">
    <property type="nucleotide sequence ID" value="NZ_JAVREI010000001.1"/>
</dbReference>
<evidence type="ECO:0000313" key="2">
    <source>
        <dbReference type="Proteomes" id="UP001183222"/>
    </source>
</evidence>
<accession>A0ABU2K383</accession>